<protein>
    <submittedName>
        <fullName evidence="1">Uncharacterized protein</fullName>
    </submittedName>
</protein>
<evidence type="ECO:0000313" key="2">
    <source>
        <dbReference type="Proteomes" id="UP001597260"/>
    </source>
</evidence>
<dbReference type="Proteomes" id="UP001597260">
    <property type="component" value="Unassembled WGS sequence"/>
</dbReference>
<proteinExistence type="predicted"/>
<accession>A0ABW3YCN5</accession>
<dbReference type="EMBL" id="JBHTMP010000012">
    <property type="protein sequence ID" value="MFD1321508.1"/>
    <property type="molecule type" value="Genomic_DNA"/>
</dbReference>
<keyword evidence="2" id="KW-1185">Reference proteome</keyword>
<reference evidence="2" key="1">
    <citation type="journal article" date="2019" name="Int. J. Syst. Evol. Microbiol.">
        <title>The Global Catalogue of Microorganisms (GCM) 10K type strain sequencing project: providing services to taxonomists for standard genome sequencing and annotation.</title>
        <authorList>
            <consortium name="The Broad Institute Genomics Platform"/>
            <consortium name="The Broad Institute Genome Sequencing Center for Infectious Disease"/>
            <person name="Wu L."/>
            <person name="Ma J."/>
        </authorList>
    </citation>
    <scope>NUCLEOTIDE SEQUENCE [LARGE SCALE GENOMIC DNA]</scope>
    <source>
        <strain evidence="2">JCM 31037</strain>
    </source>
</reference>
<name>A0ABW3YCN5_9ACTN</name>
<organism evidence="1 2">
    <name type="scientific">Micromonospora sonneratiae</name>
    <dbReference type="NCBI Taxonomy" id="1184706"/>
    <lineage>
        <taxon>Bacteria</taxon>
        <taxon>Bacillati</taxon>
        <taxon>Actinomycetota</taxon>
        <taxon>Actinomycetes</taxon>
        <taxon>Micromonosporales</taxon>
        <taxon>Micromonosporaceae</taxon>
        <taxon>Micromonospora</taxon>
    </lineage>
</organism>
<comment type="caution">
    <text evidence="1">The sequence shown here is derived from an EMBL/GenBank/DDBJ whole genome shotgun (WGS) entry which is preliminary data.</text>
</comment>
<dbReference type="RefSeq" id="WP_377569626.1">
    <property type="nucleotide sequence ID" value="NZ_JBHTMP010000012.1"/>
</dbReference>
<evidence type="ECO:0000313" key="1">
    <source>
        <dbReference type="EMBL" id="MFD1321508.1"/>
    </source>
</evidence>
<gene>
    <name evidence="1" type="ORF">ACFQ4H_10450</name>
</gene>
<sequence length="104" mass="11098">MTTPANSNPVPPTASELTARVRALVQPGDTITIPETHYTPGTGSLRMEVTVVGTILQIDNTTPMVQLTGWETSRLLPGRWPRTAAVQLTALTLPGAVTRPLKPT</sequence>